<sequence>MAAMPSTSLDRVRVVLGSVLVNHNGRIAERSVLGSLGWAPGVRIDIRPVTEGVLDVVGNPNGEHMIARNGQLQIPAAIRRRVRLRIGHRVLLAAHLDQNRLIVVCESVLHGVVTDIRGFIDGDEQ</sequence>
<comment type="caution">
    <text evidence="1">The sequence shown here is derived from an EMBL/GenBank/DDBJ whole genome shotgun (WGS) entry which is preliminary data.</text>
</comment>
<accession>A0A3A4KQ60</accession>
<keyword evidence="2" id="KW-1185">Reference proteome</keyword>
<gene>
    <name evidence="1" type="ORF">D5S18_08160</name>
</gene>
<dbReference type="OrthoDB" id="3694660at2"/>
<proteinExistence type="predicted"/>
<dbReference type="Proteomes" id="UP000266677">
    <property type="component" value="Unassembled WGS sequence"/>
</dbReference>
<dbReference type="AlphaFoldDB" id="A0A3A4KQ60"/>
<dbReference type="EMBL" id="QZFU01000015">
    <property type="protein sequence ID" value="RJO77695.1"/>
    <property type="molecule type" value="Genomic_DNA"/>
</dbReference>
<evidence type="ECO:0008006" key="3">
    <source>
        <dbReference type="Google" id="ProtNLM"/>
    </source>
</evidence>
<evidence type="ECO:0000313" key="2">
    <source>
        <dbReference type="Proteomes" id="UP000266677"/>
    </source>
</evidence>
<dbReference type="RefSeq" id="WP_120039220.1">
    <property type="nucleotide sequence ID" value="NZ_QZFU01000015.1"/>
</dbReference>
<organism evidence="1 2">
    <name type="scientific">Nocardia panacis</name>
    <dbReference type="NCBI Taxonomy" id="2340916"/>
    <lineage>
        <taxon>Bacteria</taxon>
        <taxon>Bacillati</taxon>
        <taxon>Actinomycetota</taxon>
        <taxon>Actinomycetes</taxon>
        <taxon>Mycobacteriales</taxon>
        <taxon>Nocardiaceae</taxon>
        <taxon>Nocardia</taxon>
    </lineage>
</organism>
<reference evidence="1 2" key="1">
    <citation type="submission" date="2018-09" db="EMBL/GenBank/DDBJ databases">
        <title>YIM PH21274 draft genome.</title>
        <authorList>
            <person name="Miao C."/>
        </authorList>
    </citation>
    <scope>NUCLEOTIDE SEQUENCE [LARGE SCALE GENOMIC DNA]</scope>
    <source>
        <strain evidence="1 2">YIM PH 21724</strain>
    </source>
</reference>
<evidence type="ECO:0000313" key="1">
    <source>
        <dbReference type="EMBL" id="RJO77695.1"/>
    </source>
</evidence>
<name>A0A3A4KQ60_9NOCA</name>
<protein>
    <recommendedName>
        <fullName evidence="3">AbrB/MazE/SpoVT family DNA-binding domain-containing protein</fullName>
    </recommendedName>
</protein>